<evidence type="ECO:0000256" key="1">
    <source>
        <dbReference type="SAM" id="Phobius"/>
    </source>
</evidence>
<feature type="transmembrane region" description="Helical" evidence="1">
    <location>
        <begin position="104"/>
        <end position="123"/>
    </location>
</feature>
<dbReference type="Proteomes" id="UP000199221">
    <property type="component" value="Unassembled WGS sequence"/>
</dbReference>
<accession>A0A1H9L868</accession>
<dbReference type="Proteomes" id="UP001209279">
    <property type="component" value="Chromosome"/>
</dbReference>
<keyword evidence="1" id="KW-0812">Transmembrane</keyword>
<organism evidence="2 4">
    <name type="scientific">Pseudomonas soli</name>
    <dbReference type="NCBI Taxonomy" id="1306993"/>
    <lineage>
        <taxon>Bacteria</taxon>
        <taxon>Pseudomonadati</taxon>
        <taxon>Pseudomonadota</taxon>
        <taxon>Gammaproteobacteria</taxon>
        <taxon>Pseudomonadales</taxon>
        <taxon>Pseudomonadaceae</taxon>
        <taxon>Pseudomonas</taxon>
    </lineage>
</organism>
<proteinExistence type="predicted"/>
<dbReference type="EMBL" id="FOEQ01000005">
    <property type="protein sequence ID" value="SER07550.1"/>
    <property type="molecule type" value="Genomic_DNA"/>
</dbReference>
<evidence type="ECO:0000313" key="4">
    <source>
        <dbReference type="Proteomes" id="UP000199221"/>
    </source>
</evidence>
<dbReference type="AlphaFoldDB" id="A0A1H9L868"/>
<reference evidence="2 4" key="1">
    <citation type="submission" date="2016-10" db="EMBL/GenBank/DDBJ databases">
        <authorList>
            <person name="de Groot N.N."/>
        </authorList>
    </citation>
    <scope>NUCLEOTIDE SEQUENCE [LARGE SCALE GENOMIC DNA]</scope>
    <source>
        <strain evidence="2 4">LMG 27941</strain>
    </source>
</reference>
<gene>
    <name evidence="3" type="ORF">K7K07_14310</name>
    <name evidence="2" type="ORF">SAMN05216230_105237</name>
</gene>
<keyword evidence="1" id="KW-1133">Transmembrane helix</keyword>
<keyword evidence="1" id="KW-0472">Membrane</keyword>
<dbReference type="RefSeq" id="WP_232888057.1">
    <property type="nucleotide sequence ID" value="NZ_CATKPM010000070.1"/>
</dbReference>
<name>A0A1H9L868_9PSED</name>
<dbReference type="GeneID" id="93678553"/>
<sequence length="214" mass="23122">MNTKARAKLRAWMHRPRGSLGWIVAIAALLMAASVYRAVSPSWRMPMRDPAVLLSLLALCALLGWVVQRGVRRTVGKAIFNSRETGGQARLALLRAITRESNTLMVMLLLLAVLGSATVWQAGRAVAQIVGNCSANLQAQVQVPEEARLAALVGKPVCACLAQTFLERNGVIRLALFGTPMQQVSGLRALTAADEQRCLARFDLLPETGNLNTP</sequence>
<feature type="transmembrane region" description="Helical" evidence="1">
    <location>
        <begin position="20"/>
        <end position="39"/>
    </location>
</feature>
<dbReference type="EMBL" id="CP083803">
    <property type="protein sequence ID" value="UXZ43252.1"/>
    <property type="molecule type" value="Genomic_DNA"/>
</dbReference>
<evidence type="ECO:0000313" key="3">
    <source>
        <dbReference type="EMBL" id="UXZ43252.1"/>
    </source>
</evidence>
<protein>
    <submittedName>
        <fullName evidence="2">Uncharacterized protein</fullName>
    </submittedName>
</protein>
<reference evidence="3" key="2">
    <citation type="submission" date="2021-08" db="EMBL/GenBank/DDBJ databases">
        <authorList>
            <person name="Yaryura P.M."/>
            <person name="Bianco M.I."/>
            <person name="Morais C."/>
            <person name="Setubal J.C."/>
        </authorList>
    </citation>
    <scope>NUCLEOTIDE SEQUENCE</scope>
    <source>
        <strain evidence="3">AP1</strain>
    </source>
</reference>
<evidence type="ECO:0000313" key="2">
    <source>
        <dbReference type="EMBL" id="SER07550.1"/>
    </source>
</evidence>
<feature type="transmembrane region" description="Helical" evidence="1">
    <location>
        <begin position="51"/>
        <end position="67"/>
    </location>
</feature>